<name>A0A839AF62_9HYPH</name>
<dbReference type="SUPFAM" id="SSF46626">
    <property type="entry name" value="Cytochrome c"/>
    <property type="match status" value="2"/>
</dbReference>
<dbReference type="Gene3D" id="1.10.760.10">
    <property type="entry name" value="Cytochrome c-like domain"/>
    <property type="match status" value="1"/>
</dbReference>
<protein>
    <submittedName>
        <fullName evidence="6">Cytochrome c</fullName>
    </submittedName>
</protein>
<evidence type="ECO:0000256" key="2">
    <source>
        <dbReference type="ARBA" id="ARBA00022723"/>
    </source>
</evidence>
<comment type="caution">
    <text evidence="6">The sequence shown here is derived from an EMBL/GenBank/DDBJ whole genome shotgun (WGS) entry which is preliminary data.</text>
</comment>
<evidence type="ECO:0000313" key="6">
    <source>
        <dbReference type="EMBL" id="MBA5777584.1"/>
    </source>
</evidence>
<dbReference type="InterPro" id="IPR009056">
    <property type="entry name" value="Cyt_c-like_dom"/>
</dbReference>
<dbReference type="GO" id="GO:0020037">
    <property type="term" value="F:heme binding"/>
    <property type="evidence" value="ECO:0007669"/>
    <property type="project" value="InterPro"/>
</dbReference>
<dbReference type="InterPro" id="IPR051459">
    <property type="entry name" value="Cytochrome_c-type_DH"/>
</dbReference>
<keyword evidence="3 4" id="KW-0408">Iron</keyword>
<dbReference type="EMBL" id="JACFXV010000053">
    <property type="protein sequence ID" value="MBA5777584.1"/>
    <property type="molecule type" value="Genomic_DNA"/>
</dbReference>
<dbReference type="PANTHER" id="PTHR35008">
    <property type="entry name" value="BLL4482 PROTEIN-RELATED"/>
    <property type="match status" value="1"/>
</dbReference>
<dbReference type="Proteomes" id="UP000541109">
    <property type="component" value="Unassembled WGS sequence"/>
</dbReference>
<accession>A0A839AF62</accession>
<reference evidence="6 7" key="1">
    <citation type="submission" date="2020-07" db="EMBL/GenBank/DDBJ databases">
        <title>Stappia sp., F7233, whole genome shotgun sequencing project.</title>
        <authorList>
            <person name="Jiang S."/>
            <person name="Liu Z.W."/>
            <person name="Du Z.J."/>
        </authorList>
    </citation>
    <scope>NUCLEOTIDE SEQUENCE [LARGE SCALE GENOMIC DNA]</scope>
    <source>
        <strain evidence="6 7">F7233</strain>
    </source>
</reference>
<dbReference type="PROSITE" id="PS51007">
    <property type="entry name" value="CYTC"/>
    <property type="match status" value="2"/>
</dbReference>
<dbReference type="InterPro" id="IPR036909">
    <property type="entry name" value="Cyt_c-like_dom_sf"/>
</dbReference>
<organism evidence="6 7">
    <name type="scientific">Stappia albiluteola</name>
    <dbReference type="NCBI Taxonomy" id="2758565"/>
    <lineage>
        <taxon>Bacteria</taxon>
        <taxon>Pseudomonadati</taxon>
        <taxon>Pseudomonadota</taxon>
        <taxon>Alphaproteobacteria</taxon>
        <taxon>Hyphomicrobiales</taxon>
        <taxon>Stappiaceae</taxon>
        <taxon>Stappia</taxon>
    </lineage>
</organism>
<dbReference type="GO" id="GO:0009055">
    <property type="term" value="F:electron transfer activity"/>
    <property type="evidence" value="ECO:0007669"/>
    <property type="project" value="InterPro"/>
</dbReference>
<evidence type="ECO:0000313" key="7">
    <source>
        <dbReference type="Proteomes" id="UP000541109"/>
    </source>
</evidence>
<feature type="domain" description="Cytochrome c" evidence="5">
    <location>
        <begin position="39"/>
        <end position="147"/>
    </location>
</feature>
<dbReference type="RefSeq" id="WP_182165051.1">
    <property type="nucleotide sequence ID" value="NZ_JACFXV010000053.1"/>
</dbReference>
<keyword evidence="1 4" id="KW-0349">Heme</keyword>
<feature type="domain" description="Cytochrome c" evidence="5">
    <location>
        <begin position="181"/>
        <end position="298"/>
    </location>
</feature>
<gene>
    <name evidence="6" type="ORF">H2509_10665</name>
</gene>
<keyword evidence="7" id="KW-1185">Reference proteome</keyword>
<keyword evidence="2 4" id="KW-0479">Metal-binding</keyword>
<evidence type="ECO:0000256" key="4">
    <source>
        <dbReference type="PROSITE-ProRule" id="PRU00433"/>
    </source>
</evidence>
<evidence type="ECO:0000259" key="5">
    <source>
        <dbReference type="PROSITE" id="PS51007"/>
    </source>
</evidence>
<dbReference type="Pfam" id="PF00034">
    <property type="entry name" value="Cytochrom_C"/>
    <property type="match status" value="1"/>
</dbReference>
<dbReference type="PANTHER" id="PTHR35008:SF8">
    <property type="entry name" value="ALCOHOL DEHYDROGENASE CYTOCHROME C SUBUNIT"/>
    <property type="match status" value="1"/>
</dbReference>
<dbReference type="AlphaFoldDB" id="A0A839AF62"/>
<sequence>MRRRTFSRILGFILLVIAAGLWLTRPERIDAAALPEHSPDLANGEVMFWAGGCASCHAAPGAKGEAKLLLEGGLDLKSPFGTFRIPNITPSKTAGIGNWSTADFVTAMVKGTSPDGRHYYPAFPYGSYRTMRFEDLIDLKAFLDTLPSSENAVGDHQLAFPYSIRAGVGVWKMLYLDVELPQTASGDPIVERGAYLAKGPGHCAECHTPRDFIGGLNLMRWMAGAPDPEGGDGRVPNITPDGDGIGSWAANDIAYFLETGFTPDFDSVGGSMTSVQDNWSRVPAADREAIAAYLKAIPPLPSSPAPAAQ</sequence>
<evidence type="ECO:0000256" key="1">
    <source>
        <dbReference type="ARBA" id="ARBA00022617"/>
    </source>
</evidence>
<proteinExistence type="predicted"/>
<evidence type="ECO:0000256" key="3">
    <source>
        <dbReference type="ARBA" id="ARBA00023004"/>
    </source>
</evidence>
<dbReference type="GO" id="GO:0046872">
    <property type="term" value="F:metal ion binding"/>
    <property type="evidence" value="ECO:0007669"/>
    <property type="project" value="UniProtKB-KW"/>
</dbReference>